<reference evidence="10" key="1">
    <citation type="submission" date="2019-09" db="EMBL/GenBank/DDBJ databases">
        <title>Draft genome information of white flower Hibiscus syriacus.</title>
        <authorList>
            <person name="Kim Y.-M."/>
        </authorList>
    </citation>
    <scope>NUCLEOTIDE SEQUENCE [LARGE SCALE GENOMIC DNA]</scope>
    <source>
        <strain evidence="10">YM2019G1</strain>
    </source>
</reference>
<keyword evidence="3" id="KW-0547">Nucleotide-binding</keyword>
<dbReference type="Gene3D" id="3.40.50.300">
    <property type="entry name" value="P-loop containing nucleotide triphosphate hydrolases"/>
    <property type="match status" value="1"/>
</dbReference>
<dbReference type="Proteomes" id="UP000436088">
    <property type="component" value="Unassembled WGS sequence"/>
</dbReference>
<name>A0A6A2Z6Q6_HIBSY</name>
<dbReference type="InterPro" id="IPR041118">
    <property type="entry name" value="Rx_N"/>
</dbReference>
<organism evidence="10 11">
    <name type="scientific">Hibiscus syriacus</name>
    <name type="common">Rose of Sharon</name>
    <dbReference type="NCBI Taxonomy" id="106335"/>
    <lineage>
        <taxon>Eukaryota</taxon>
        <taxon>Viridiplantae</taxon>
        <taxon>Streptophyta</taxon>
        <taxon>Embryophyta</taxon>
        <taxon>Tracheophyta</taxon>
        <taxon>Spermatophyta</taxon>
        <taxon>Magnoliopsida</taxon>
        <taxon>eudicotyledons</taxon>
        <taxon>Gunneridae</taxon>
        <taxon>Pentapetalae</taxon>
        <taxon>rosids</taxon>
        <taxon>malvids</taxon>
        <taxon>Malvales</taxon>
        <taxon>Malvaceae</taxon>
        <taxon>Malvoideae</taxon>
        <taxon>Hibiscus</taxon>
    </lineage>
</organism>
<dbReference type="GO" id="GO:0005524">
    <property type="term" value="F:ATP binding"/>
    <property type="evidence" value="ECO:0007669"/>
    <property type="project" value="UniProtKB-KW"/>
</dbReference>
<proteinExistence type="predicted"/>
<evidence type="ECO:0000259" key="8">
    <source>
        <dbReference type="Pfam" id="PF23559"/>
    </source>
</evidence>
<evidence type="ECO:0000313" key="10">
    <source>
        <dbReference type="EMBL" id="KAE8686792.1"/>
    </source>
</evidence>
<evidence type="ECO:0000256" key="2">
    <source>
        <dbReference type="ARBA" id="ARBA00022737"/>
    </source>
</evidence>
<dbReference type="GO" id="GO:0051707">
    <property type="term" value="P:response to other organism"/>
    <property type="evidence" value="ECO:0007669"/>
    <property type="project" value="UniProtKB-ARBA"/>
</dbReference>
<keyword evidence="11" id="KW-1185">Reference proteome</keyword>
<dbReference type="InterPro" id="IPR027417">
    <property type="entry name" value="P-loop_NTPase"/>
</dbReference>
<dbReference type="PRINTS" id="PR00364">
    <property type="entry name" value="DISEASERSIST"/>
</dbReference>
<dbReference type="InterPro" id="IPR002182">
    <property type="entry name" value="NB-ARC"/>
</dbReference>
<dbReference type="PANTHER" id="PTHR36766:SF51">
    <property type="entry name" value="DISEASE RESISTANCE RPP13-LIKE PROTEIN 1"/>
    <property type="match status" value="1"/>
</dbReference>
<dbReference type="FunFam" id="3.40.50.300:FF:001091">
    <property type="entry name" value="Probable disease resistance protein At1g61300"/>
    <property type="match status" value="1"/>
</dbReference>
<dbReference type="InterPro" id="IPR056789">
    <property type="entry name" value="LRR_R13L1-DRL21"/>
</dbReference>
<evidence type="ECO:0000259" key="7">
    <source>
        <dbReference type="Pfam" id="PF18052"/>
    </source>
</evidence>
<dbReference type="Pfam" id="PF18052">
    <property type="entry name" value="Rx_N"/>
    <property type="match status" value="1"/>
</dbReference>
<keyword evidence="4" id="KW-0611">Plant defense</keyword>
<keyword evidence="2" id="KW-0677">Repeat</keyword>
<evidence type="ECO:0000256" key="4">
    <source>
        <dbReference type="ARBA" id="ARBA00022821"/>
    </source>
</evidence>
<dbReference type="InterPro" id="IPR036388">
    <property type="entry name" value="WH-like_DNA-bd_sf"/>
</dbReference>
<accession>A0A6A2Z6Q6</accession>
<feature type="domain" description="Disease resistance N-terminal" evidence="7">
    <location>
        <begin position="10"/>
        <end position="102"/>
    </location>
</feature>
<feature type="domain" description="NB-ARC" evidence="6">
    <location>
        <begin position="192"/>
        <end position="343"/>
    </location>
</feature>
<keyword evidence="5" id="KW-0067">ATP-binding</keyword>
<comment type="caution">
    <text evidence="10">The sequence shown here is derived from an EMBL/GenBank/DDBJ whole genome shotgun (WGS) entry which is preliminary data.</text>
</comment>
<dbReference type="Gene3D" id="1.20.5.4130">
    <property type="match status" value="1"/>
</dbReference>
<dbReference type="SUPFAM" id="SSF52058">
    <property type="entry name" value="L domain-like"/>
    <property type="match status" value="2"/>
</dbReference>
<evidence type="ECO:0000313" key="11">
    <source>
        <dbReference type="Proteomes" id="UP000436088"/>
    </source>
</evidence>
<keyword evidence="1" id="KW-0433">Leucine-rich repeat</keyword>
<dbReference type="InterPro" id="IPR032675">
    <property type="entry name" value="LRR_dom_sf"/>
</dbReference>
<dbReference type="PANTHER" id="PTHR36766">
    <property type="entry name" value="PLANT BROAD-SPECTRUM MILDEW RESISTANCE PROTEIN RPW8"/>
    <property type="match status" value="1"/>
</dbReference>
<dbReference type="GO" id="GO:0006952">
    <property type="term" value="P:defense response"/>
    <property type="evidence" value="ECO:0007669"/>
    <property type="project" value="UniProtKB-KW"/>
</dbReference>
<dbReference type="Pfam" id="PF23559">
    <property type="entry name" value="WHD_DRP"/>
    <property type="match status" value="1"/>
</dbReference>
<feature type="domain" description="Disease resistance protein winged helix" evidence="8">
    <location>
        <begin position="428"/>
        <end position="496"/>
    </location>
</feature>
<dbReference type="SMART" id="SM00369">
    <property type="entry name" value="LRR_TYP"/>
    <property type="match status" value="3"/>
</dbReference>
<gene>
    <name evidence="10" type="ORF">F3Y22_tig00111027pilonHSYRG00129</name>
</gene>
<protein>
    <submittedName>
        <fullName evidence="10">Gibberellin-regulated family protein</fullName>
    </submittedName>
</protein>
<evidence type="ECO:0000256" key="3">
    <source>
        <dbReference type="ARBA" id="ARBA00022741"/>
    </source>
</evidence>
<dbReference type="Gene3D" id="1.10.8.430">
    <property type="entry name" value="Helical domain of apoptotic protease-activating factors"/>
    <property type="match status" value="1"/>
</dbReference>
<dbReference type="FunFam" id="1.10.10.10:FF:000322">
    <property type="entry name" value="Probable disease resistance protein At1g63360"/>
    <property type="match status" value="1"/>
</dbReference>
<dbReference type="InterPro" id="IPR058922">
    <property type="entry name" value="WHD_DRP"/>
</dbReference>
<dbReference type="EMBL" id="VEPZ02001209">
    <property type="protein sequence ID" value="KAE8686792.1"/>
    <property type="molecule type" value="Genomic_DNA"/>
</dbReference>
<dbReference type="Pfam" id="PF25019">
    <property type="entry name" value="LRR_R13L1-DRL21"/>
    <property type="match status" value="1"/>
</dbReference>
<dbReference type="SUPFAM" id="SSF52540">
    <property type="entry name" value="P-loop containing nucleoside triphosphate hydrolases"/>
    <property type="match status" value="1"/>
</dbReference>
<dbReference type="Gene3D" id="1.10.10.10">
    <property type="entry name" value="Winged helix-like DNA-binding domain superfamily/Winged helix DNA-binding domain"/>
    <property type="match status" value="1"/>
</dbReference>
<evidence type="ECO:0000256" key="5">
    <source>
        <dbReference type="ARBA" id="ARBA00022840"/>
    </source>
</evidence>
<dbReference type="InterPro" id="IPR042197">
    <property type="entry name" value="Apaf_helical"/>
</dbReference>
<evidence type="ECO:0000256" key="1">
    <source>
        <dbReference type="ARBA" id="ARBA00022614"/>
    </source>
</evidence>
<dbReference type="Gene3D" id="3.80.10.10">
    <property type="entry name" value="Ribonuclease Inhibitor"/>
    <property type="match status" value="3"/>
</dbReference>
<evidence type="ECO:0000259" key="9">
    <source>
        <dbReference type="Pfam" id="PF25019"/>
    </source>
</evidence>
<dbReference type="GO" id="GO:0043531">
    <property type="term" value="F:ADP binding"/>
    <property type="evidence" value="ECO:0007669"/>
    <property type="project" value="InterPro"/>
</dbReference>
<dbReference type="Pfam" id="PF00931">
    <property type="entry name" value="NB-ARC"/>
    <property type="match status" value="1"/>
</dbReference>
<sequence length="1282" mass="144775">MALVGEAFLSASIEVLLDRIVSSDVSNFIKGNKKLEAVLLNRLKPILMSVKALLDDAETKQITNSNVRSWIIELKHAVYDAEDLLDEIATEALRRKMESQDQTTVQQVTSFFTSLNPFKDGMVSKLDEILGRLESLINQAHILRLEVNCGREKSFQRPPATSLVDESGVYGRDGEKEEILRLLNPQNPTGNPIDVIPIVGMGGLGKTTLAQLIYNDSRVDDWFDIKAWVCVSEELDAFNVTETLLEEITRSRDDSQSLNQLQLKLKEKLSGKKFLFVLDDVWNEKYVDWEELRIPFNSGAQNSKIIVTTRSGIVASIMRTLPTYRLEILSDDDCWKLFASHAFVGTNPINHPKLKAIGEAIVKRCDGLPLAAKTLGGLLRCKLDAAEWSKILDSNFWDIPNDSCIPALRLSYYYLPSHLKRCFVHCSIFPKDYEFGKEDVIRLWMAEGLLEFPRDNGDVEEQGNEYFKELTLRSFFQQSKRKKSCFIMHDLISELAKSVIGEFICRLEGCGGSSEIKERTRHLSNVREHYDLRKKFENVPKAKSLRTFIALQTSWPPSSFVSNVLMRDLLVKPSLRVLSLAGYENINELPEEVGNLKHLRNLDLSKTSIKRLPNSLSTLYNLQTLTLVHCWYLVELPEDTRRLVNMHYLDIRRTKLTRMPKGLGELKDIRILIDYVLGDHNGSSINELGKLKHLRGRLAISGLETVALAVDAKDASLKDKMHLKVLELIWHENNDGDSKHDREVLEQLEPHLNLKRLEITSYNGTRFPEWVGHSSFSNMVSLSLRNCRFCQSLPPLGQLSSLKSLSISGFSGVVTVGDEFYGSGHTSTVPFGSLETLRFEEMCEWEEWFCGSDDEAFPLLQELSITNCPKLTKSLPKELRSLKKLVIRRCGNLGGVLPRAPNACGVELEGCDALQLEPLPCGLRELRITGSTMNDSTLEQMLQQCTHIEELRMWNCSGIISLPEVNVPNTLKQLVIVRCDGFDYSKILLYTSLESLSIQSSECHPLEELCLPLGSFPSLKRATIRGCEDLKLIGGLGGTHRQHPACLDSLTIEFCQNLISIGIEDGLCVTNLTRLILYDCVSLKSLPEQMNSVFPSLESLGIENCSEIESVPTAGLPSKLKTIGISRSDKVVGSMISRRREWSLQSLPSLTSFSFSVRELEMESFPDELLLPSSLEFLGICGLQNLERLECNLTSLSRLDIFNCQKLHSIPEKTFLPSLSELNIRNCPKLQSIPEKTFLPSLSRLYIADCPLLKERYRKEKGRDWPNISHIPLIVIDEEFIT</sequence>
<dbReference type="InterPro" id="IPR003591">
    <property type="entry name" value="Leu-rich_rpt_typical-subtyp"/>
</dbReference>
<evidence type="ECO:0000259" key="6">
    <source>
        <dbReference type="Pfam" id="PF00931"/>
    </source>
</evidence>
<feature type="domain" description="R13L1/DRL21-like LRR repeat region" evidence="9">
    <location>
        <begin position="685"/>
        <end position="809"/>
    </location>
</feature>